<evidence type="ECO:0000256" key="7">
    <source>
        <dbReference type="SAM" id="MobiDB-lite"/>
    </source>
</evidence>
<dbReference type="InterPro" id="IPR002889">
    <property type="entry name" value="WSC_carb-bd"/>
</dbReference>
<reference evidence="10" key="1">
    <citation type="submission" date="2021-10" db="EMBL/GenBank/DDBJ databases">
        <title>Tropical sea cucumber genome reveals ecological adaptation and Cuvierian tubules defense mechanism.</title>
        <authorList>
            <person name="Chen T."/>
        </authorList>
    </citation>
    <scope>NUCLEOTIDE SEQUENCE</scope>
    <source>
        <strain evidence="10">Nanhai2018</strain>
        <tissue evidence="10">Muscle</tissue>
    </source>
</reference>
<protein>
    <submittedName>
        <fullName evidence="10">Kremen protein 1</fullName>
    </submittedName>
</protein>
<feature type="region of interest" description="Disordered" evidence="7">
    <location>
        <begin position="247"/>
        <end position="267"/>
    </location>
</feature>
<feature type="domain" description="WSC" evidence="9">
    <location>
        <begin position="35"/>
        <end position="128"/>
    </location>
</feature>
<dbReference type="PANTHER" id="PTHR24269">
    <property type="entry name" value="KREMEN PROTEIN"/>
    <property type="match status" value="1"/>
</dbReference>
<evidence type="ECO:0000256" key="5">
    <source>
        <dbReference type="ARBA" id="ARBA00023136"/>
    </source>
</evidence>
<dbReference type="EMBL" id="JAIZAY010000011">
    <property type="protein sequence ID" value="KAJ8033029.1"/>
    <property type="molecule type" value="Genomic_DNA"/>
</dbReference>
<keyword evidence="3" id="KW-0732">Signal</keyword>
<accession>A0A9Q1H4H9</accession>
<dbReference type="Proteomes" id="UP001152320">
    <property type="component" value="Chromosome 11"/>
</dbReference>
<organism evidence="10 11">
    <name type="scientific">Holothuria leucospilota</name>
    <name type="common">Black long sea cucumber</name>
    <name type="synonym">Mertensiothuria leucospilota</name>
    <dbReference type="NCBI Taxonomy" id="206669"/>
    <lineage>
        <taxon>Eukaryota</taxon>
        <taxon>Metazoa</taxon>
        <taxon>Echinodermata</taxon>
        <taxon>Eleutherozoa</taxon>
        <taxon>Echinozoa</taxon>
        <taxon>Holothuroidea</taxon>
        <taxon>Aspidochirotacea</taxon>
        <taxon>Aspidochirotida</taxon>
        <taxon>Holothuriidae</taxon>
        <taxon>Holothuria</taxon>
    </lineage>
</organism>
<dbReference type="PROSITE" id="PS51212">
    <property type="entry name" value="WSC"/>
    <property type="match status" value="1"/>
</dbReference>
<dbReference type="GO" id="GO:0005886">
    <property type="term" value="C:plasma membrane"/>
    <property type="evidence" value="ECO:0007669"/>
    <property type="project" value="TreeGrafter"/>
</dbReference>
<evidence type="ECO:0000313" key="11">
    <source>
        <dbReference type="Proteomes" id="UP001152320"/>
    </source>
</evidence>
<evidence type="ECO:0000256" key="2">
    <source>
        <dbReference type="ARBA" id="ARBA00022692"/>
    </source>
</evidence>
<evidence type="ECO:0000256" key="8">
    <source>
        <dbReference type="SAM" id="Phobius"/>
    </source>
</evidence>
<dbReference type="PANTHER" id="PTHR24269:SF16">
    <property type="entry name" value="PROTEIN SLG1"/>
    <property type="match status" value="1"/>
</dbReference>
<dbReference type="Pfam" id="PF01822">
    <property type="entry name" value="WSC"/>
    <property type="match status" value="1"/>
</dbReference>
<comment type="subcellular location">
    <subcellularLocation>
        <location evidence="1">Membrane</location>
        <topology evidence="1">Single-pass membrane protein</topology>
    </subcellularLocation>
</comment>
<keyword evidence="4 8" id="KW-1133">Transmembrane helix</keyword>
<comment type="caution">
    <text evidence="10">The sequence shown here is derived from an EMBL/GenBank/DDBJ whole genome shotgun (WGS) entry which is preliminary data.</text>
</comment>
<dbReference type="AlphaFoldDB" id="A0A9Q1H4H9"/>
<evidence type="ECO:0000256" key="6">
    <source>
        <dbReference type="ARBA" id="ARBA00023180"/>
    </source>
</evidence>
<evidence type="ECO:0000259" key="9">
    <source>
        <dbReference type="PROSITE" id="PS51212"/>
    </source>
</evidence>
<name>A0A9Q1H4H9_HOLLE</name>
<keyword evidence="2 8" id="KW-0812">Transmembrane</keyword>
<evidence type="ECO:0000256" key="1">
    <source>
        <dbReference type="ARBA" id="ARBA00004167"/>
    </source>
</evidence>
<evidence type="ECO:0000313" key="10">
    <source>
        <dbReference type="EMBL" id="KAJ8033029.1"/>
    </source>
</evidence>
<proteinExistence type="predicted"/>
<gene>
    <name evidence="10" type="ORF">HOLleu_23150</name>
</gene>
<keyword evidence="11" id="KW-1185">Reference proteome</keyword>
<dbReference type="InterPro" id="IPR051836">
    <property type="entry name" value="Kremen_rcpt"/>
</dbReference>
<evidence type="ECO:0000256" key="3">
    <source>
        <dbReference type="ARBA" id="ARBA00022729"/>
    </source>
</evidence>
<feature type="transmembrane region" description="Helical" evidence="8">
    <location>
        <begin position="163"/>
        <end position="185"/>
    </location>
</feature>
<dbReference type="SMART" id="SM00321">
    <property type="entry name" value="WSC"/>
    <property type="match status" value="1"/>
</dbReference>
<keyword evidence="6" id="KW-0325">Glycoprotein</keyword>
<keyword evidence="5 8" id="KW-0472">Membrane</keyword>
<sequence length="291" mass="33582">MRHRFKSLPTTEEPLAQRFPTLSGWLPCYIRHYPSESYLGCYNKNITTKHIGKPSKRNQNMTRSLCAEYCLSQNLLVYGLQFGTYCYCSTNDKEFTRFGRVEAVECNTRCAGGPKCGGNDFIAVYNVPLTVNNSTHGNLEEEGPNDKDQQGDMPPFTDILKEYLVWTILVTFVLGFISATIISYGRQTYFLRNRMSKLKQRLRRKRTQKKIKSLINYKDENYLRRSVHFVEDVGTAVTNVNTSIEAETNSAQDKEKPSKPLPPPKGVACNRYYKKYEKDTPRTTRIYLPRC</sequence>
<dbReference type="OrthoDB" id="2019572at2759"/>
<evidence type="ECO:0000256" key="4">
    <source>
        <dbReference type="ARBA" id="ARBA00022989"/>
    </source>
</evidence>